<dbReference type="OrthoDB" id="10498783at2759"/>
<protein>
    <submittedName>
        <fullName evidence="2">Uncharacterized protein</fullName>
    </submittedName>
</protein>
<evidence type="ECO:0000313" key="2">
    <source>
        <dbReference type="EMBL" id="VEN54311.1"/>
    </source>
</evidence>
<dbReference type="Proteomes" id="UP000410492">
    <property type="component" value="Unassembled WGS sequence"/>
</dbReference>
<name>A0A653D2B9_CALMS</name>
<sequence length="76" mass="8466">ASADALQFHSALAPPARQSSAERRTSHSHLRPVNDLLSSRHRRRCTSGAFMEPLGRGFCLPTRSLEDVEAWIILLL</sequence>
<feature type="region of interest" description="Disordered" evidence="1">
    <location>
        <begin position="1"/>
        <end position="35"/>
    </location>
</feature>
<dbReference type="EMBL" id="CAACVG010009839">
    <property type="protein sequence ID" value="VEN54311.1"/>
    <property type="molecule type" value="Genomic_DNA"/>
</dbReference>
<dbReference type="AlphaFoldDB" id="A0A653D2B9"/>
<gene>
    <name evidence="2" type="ORF">CALMAC_LOCUS13820</name>
</gene>
<evidence type="ECO:0000313" key="3">
    <source>
        <dbReference type="Proteomes" id="UP000410492"/>
    </source>
</evidence>
<proteinExistence type="predicted"/>
<evidence type="ECO:0000256" key="1">
    <source>
        <dbReference type="SAM" id="MobiDB-lite"/>
    </source>
</evidence>
<feature type="non-terminal residue" evidence="2">
    <location>
        <position position="1"/>
    </location>
</feature>
<reference evidence="2 3" key="1">
    <citation type="submission" date="2019-01" db="EMBL/GenBank/DDBJ databases">
        <authorList>
            <person name="Sayadi A."/>
        </authorList>
    </citation>
    <scope>NUCLEOTIDE SEQUENCE [LARGE SCALE GENOMIC DNA]</scope>
</reference>
<organism evidence="2 3">
    <name type="scientific">Callosobruchus maculatus</name>
    <name type="common">Southern cowpea weevil</name>
    <name type="synonym">Pulse bruchid</name>
    <dbReference type="NCBI Taxonomy" id="64391"/>
    <lineage>
        <taxon>Eukaryota</taxon>
        <taxon>Metazoa</taxon>
        <taxon>Ecdysozoa</taxon>
        <taxon>Arthropoda</taxon>
        <taxon>Hexapoda</taxon>
        <taxon>Insecta</taxon>
        <taxon>Pterygota</taxon>
        <taxon>Neoptera</taxon>
        <taxon>Endopterygota</taxon>
        <taxon>Coleoptera</taxon>
        <taxon>Polyphaga</taxon>
        <taxon>Cucujiformia</taxon>
        <taxon>Chrysomeloidea</taxon>
        <taxon>Chrysomelidae</taxon>
        <taxon>Bruchinae</taxon>
        <taxon>Bruchini</taxon>
        <taxon>Callosobruchus</taxon>
    </lineage>
</organism>
<keyword evidence="3" id="KW-1185">Reference proteome</keyword>
<accession>A0A653D2B9</accession>